<gene>
    <name evidence="2" type="ORF">N4R40_04985</name>
</gene>
<evidence type="ECO:0000256" key="1">
    <source>
        <dbReference type="SAM" id="Phobius"/>
    </source>
</evidence>
<feature type="transmembrane region" description="Helical" evidence="1">
    <location>
        <begin position="158"/>
        <end position="186"/>
    </location>
</feature>
<comment type="caution">
    <text evidence="2">The sequence shown here is derived from an EMBL/GenBank/DDBJ whole genome shotgun (WGS) entry which is preliminary data.</text>
</comment>
<dbReference type="Proteomes" id="UP001300496">
    <property type="component" value="Unassembled WGS sequence"/>
</dbReference>
<dbReference type="EMBL" id="JAODOR010000005">
    <property type="protein sequence ID" value="MCT9001716.1"/>
    <property type="molecule type" value="Genomic_DNA"/>
</dbReference>
<organism evidence="2 3">
    <name type="scientific">Microbacterium memoriense</name>
    <dbReference type="NCBI Taxonomy" id="2978350"/>
    <lineage>
        <taxon>Bacteria</taxon>
        <taxon>Bacillati</taxon>
        <taxon>Actinomycetota</taxon>
        <taxon>Actinomycetes</taxon>
        <taxon>Micrococcales</taxon>
        <taxon>Microbacteriaceae</taxon>
        <taxon>Microbacterium</taxon>
    </lineage>
</organism>
<feature type="transmembrane region" description="Helical" evidence="1">
    <location>
        <begin position="120"/>
        <end position="138"/>
    </location>
</feature>
<protein>
    <recommendedName>
        <fullName evidence="4">DUF2975 domain-containing protein</fullName>
    </recommendedName>
</protein>
<evidence type="ECO:0000313" key="3">
    <source>
        <dbReference type="Proteomes" id="UP001300496"/>
    </source>
</evidence>
<proteinExistence type="predicted"/>
<accession>A0ABT2PAT2</accession>
<keyword evidence="1" id="KW-1133">Transmembrane helix</keyword>
<feature type="transmembrane region" description="Helical" evidence="1">
    <location>
        <begin position="83"/>
        <end position="108"/>
    </location>
</feature>
<dbReference type="RefSeq" id="WP_261606270.1">
    <property type="nucleotide sequence ID" value="NZ_JAODOR010000005.1"/>
</dbReference>
<sequence>MAERTLMSRWDRTLAFALYLATFFFGAWWAASGLIQGAFRVIAPARYPVTLLAESPVDHGAEVISAVADTVTVRSDALSSGTVWMLASADFLQALTIAGVLIGSGLVIERLLRGKPFHRVVRPAILLAACSLAFGSLLTQGVRGLGQMMAASDLNDQLGGILVVGFSFDIVPIVAGFGLLALSYVIAAGMRLERDTEGLV</sequence>
<keyword evidence="1" id="KW-0472">Membrane</keyword>
<evidence type="ECO:0008006" key="4">
    <source>
        <dbReference type="Google" id="ProtNLM"/>
    </source>
</evidence>
<keyword evidence="1" id="KW-0812">Transmembrane</keyword>
<name>A0ABT2PAT2_9MICO</name>
<evidence type="ECO:0000313" key="2">
    <source>
        <dbReference type="EMBL" id="MCT9001716.1"/>
    </source>
</evidence>
<keyword evidence="3" id="KW-1185">Reference proteome</keyword>
<reference evidence="2 3" key="1">
    <citation type="journal article" date="2024" name="Int. J. Syst. Evol. Microbiol.">
        <title>Microbacterium memoriense sp. nov., a member of the Actinomycetota from marine beach sediment of the north coast of Portugal.</title>
        <authorList>
            <person name="Santos J.D.N.D."/>
            <person name="Klimek D."/>
            <person name="Calusinska M."/>
            <person name="Lobo-da-Cunha A."/>
            <person name="Catita J."/>
            <person name="Goncalves H."/>
            <person name="Gonzalez I."/>
            <person name="Lage O.M."/>
        </authorList>
    </citation>
    <scope>NUCLEOTIDE SEQUENCE [LARGE SCALE GENOMIC DNA]</scope>
    <source>
        <strain evidence="2 3">PMIC_1C1B</strain>
    </source>
</reference>